<dbReference type="OrthoDB" id="10477797at2759"/>
<dbReference type="EMBL" id="CACRXK020008280">
    <property type="protein sequence ID" value="CAB4014380.1"/>
    <property type="molecule type" value="Genomic_DNA"/>
</dbReference>
<keyword evidence="2" id="KW-1185">Reference proteome</keyword>
<proteinExistence type="predicted"/>
<sequence>MEDILDSVSSKENAWQTTKEIKAVVKAGGFKMKSLSLTTMKTSILSKSQTKKRFSESPGSQGRTAFEHFEVKLNFSQTKRKVATEPSLRKEQIPKEIMSNLTKRMILSQVNSIYDPLQLAGPFTDRAKIMMQKLWGSEMKLDWDDHVPEEARPRLDRVLQRSFPDGRSKVQEMHEAKRSRR</sequence>
<organism evidence="1 2">
    <name type="scientific">Paramuricea clavata</name>
    <name type="common">Red gorgonian</name>
    <name type="synonym">Violescent sea-whip</name>
    <dbReference type="NCBI Taxonomy" id="317549"/>
    <lineage>
        <taxon>Eukaryota</taxon>
        <taxon>Metazoa</taxon>
        <taxon>Cnidaria</taxon>
        <taxon>Anthozoa</taxon>
        <taxon>Octocorallia</taxon>
        <taxon>Malacalcyonacea</taxon>
        <taxon>Plexauridae</taxon>
        <taxon>Paramuricea</taxon>
    </lineage>
</organism>
<comment type="caution">
    <text evidence="1">The sequence shown here is derived from an EMBL/GenBank/DDBJ whole genome shotgun (WGS) entry which is preliminary data.</text>
</comment>
<dbReference type="PANTHER" id="PTHR47331">
    <property type="entry name" value="PHD-TYPE DOMAIN-CONTAINING PROTEIN"/>
    <property type="match status" value="1"/>
</dbReference>
<accession>A0A7D9IVK0</accession>
<evidence type="ECO:0000313" key="2">
    <source>
        <dbReference type="Proteomes" id="UP001152795"/>
    </source>
</evidence>
<dbReference type="Pfam" id="PF05380">
    <property type="entry name" value="Peptidase_A17"/>
    <property type="match status" value="1"/>
</dbReference>
<reference evidence="1" key="1">
    <citation type="submission" date="2020-04" db="EMBL/GenBank/DDBJ databases">
        <authorList>
            <person name="Alioto T."/>
            <person name="Alioto T."/>
            <person name="Gomez Garrido J."/>
        </authorList>
    </citation>
    <scope>NUCLEOTIDE SEQUENCE</scope>
    <source>
        <strain evidence="1">A484AB</strain>
    </source>
</reference>
<gene>
    <name evidence="1" type="ORF">PACLA_8A021044</name>
</gene>
<dbReference type="AlphaFoldDB" id="A0A7D9IVK0"/>
<protein>
    <submittedName>
        <fullName evidence="1">Uncharacterized protein</fullName>
    </submittedName>
</protein>
<evidence type="ECO:0000313" key="1">
    <source>
        <dbReference type="EMBL" id="CAB4014380.1"/>
    </source>
</evidence>
<dbReference type="PANTHER" id="PTHR47331:SF1">
    <property type="entry name" value="GAG-LIKE PROTEIN"/>
    <property type="match status" value="1"/>
</dbReference>
<dbReference type="Proteomes" id="UP001152795">
    <property type="component" value="Unassembled WGS sequence"/>
</dbReference>
<dbReference type="InterPro" id="IPR008042">
    <property type="entry name" value="Retrotrans_Pao"/>
</dbReference>
<name>A0A7D9IVK0_PARCT</name>